<sequence>MEQMEEVEEEDQADQAEQKASSSSSAAAGNSDESIQPPPSIMSYINKRELELMKKFREQLEEQTQMLQADIRSQRDALETMKEQLQRIQDSTFQMQPTMSHHLDHPEF</sequence>
<feature type="compositionally biased region" description="Acidic residues" evidence="2">
    <location>
        <begin position="1"/>
        <end position="14"/>
    </location>
</feature>
<evidence type="ECO:0000256" key="2">
    <source>
        <dbReference type="SAM" id="MobiDB-lite"/>
    </source>
</evidence>
<feature type="coiled-coil region" evidence="1">
    <location>
        <begin position="46"/>
        <end position="91"/>
    </location>
</feature>
<dbReference type="AlphaFoldDB" id="A0A9X9M0R2"/>
<feature type="non-terminal residue" evidence="3">
    <location>
        <position position="108"/>
    </location>
</feature>
<dbReference type="EMBL" id="CYRY02035009">
    <property type="protein sequence ID" value="VCX13066.1"/>
    <property type="molecule type" value="Genomic_DNA"/>
</dbReference>
<keyword evidence="4" id="KW-1185">Reference proteome</keyword>
<evidence type="ECO:0000313" key="4">
    <source>
        <dbReference type="Proteomes" id="UP000269945"/>
    </source>
</evidence>
<proteinExistence type="predicted"/>
<reference evidence="3 4" key="1">
    <citation type="submission" date="2018-10" db="EMBL/GenBank/DDBJ databases">
        <authorList>
            <person name="Ekblom R."/>
            <person name="Jareborg N."/>
        </authorList>
    </citation>
    <scope>NUCLEOTIDE SEQUENCE [LARGE SCALE GENOMIC DNA]</scope>
    <source>
        <tissue evidence="3">Muscle</tissue>
    </source>
</reference>
<gene>
    <name evidence="3" type="ORF">BN2614_LOCUS3</name>
</gene>
<comment type="caution">
    <text evidence="3">The sequence shown here is derived from an EMBL/GenBank/DDBJ whole genome shotgun (WGS) entry which is preliminary data.</text>
</comment>
<keyword evidence="1" id="KW-0175">Coiled coil</keyword>
<feature type="compositionally biased region" description="Low complexity" evidence="2">
    <location>
        <begin position="18"/>
        <end position="34"/>
    </location>
</feature>
<protein>
    <submittedName>
        <fullName evidence="3">Uncharacterized protein</fullName>
    </submittedName>
</protein>
<accession>A0A9X9M0R2</accession>
<dbReference type="Proteomes" id="UP000269945">
    <property type="component" value="Unassembled WGS sequence"/>
</dbReference>
<organism evidence="3 4">
    <name type="scientific">Gulo gulo</name>
    <name type="common">Wolverine</name>
    <name type="synonym">Gluton</name>
    <dbReference type="NCBI Taxonomy" id="48420"/>
    <lineage>
        <taxon>Eukaryota</taxon>
        <taxon>Metazoa</taxon>
        <taxon>Chordata</taxon>
        <taxon>Craniata</taxon>
        <taxon>Vertebrata</taxon>
        <taxon>Euteleostomi</taxon>
        <taxon>Mammalia</taxon>
        <taxon>Eutheria</taxon>
        <taxon>Laurasiatheria</taxon>
        <taxon>Carnivora</taxon>
        <taxon>Caniformia</taxon>
        <taxon>Musteloidea</taxon>
        <taxon>Mustelidae</taxon>
        <taxon>Guloninae</taxon>
        <taxon>Gulo</taxon>
    </lineage>
</organism>
<evidence type="ECO:0000313" key="3">
    <source>
        <dbReference type="EMBL" id="VCX13066.1"/>
    </source>
</evidence>
<name>A0A9X9M0R2_GULGU</name>
<feature type="region of interest" description="Disordered" evidence="2">
    <location>
        <begin position="1"/>
        <end position="42"/>
    </location>
</feature>
<evidence type="ECO:0000256" key="1">
    <source>
        <dbReference type="SAM" id="Coils"/>
    </source>
</evidence>